<feature type="domain" description="Methyltransferase type 11" evidence="1">
    <location>
        <begin position="51"/>
        <end position="139"/>
    </location>
</feature>
<name>A0ABV7Y554_9ACTN</name>
<dbReference type="PANTHER" id="PTHR43460:SF1">
    <property type="entry name" value="METHYLTRANSFERASE TYPE 11 DOMAIN-CONTAINING PROTEIN"/>
    <property type="match status" value="1"/>
</dbReference>
<keyword evidence="3" id="KW-1185">Reference proteome</keyword>
<gene>
    <name evidence="2" type="ORF">ACFOUW_04920</name>
</gene>
<protein>
    <submittedName>
        <fullName evidence="2">Class I SAM-dependent methyltransferase</fullName>
        <ecNumber evidence="2">2.1.1.-</ecNumber>
    </submittedName>
</protein>
<accession>A0ABV7Y554</accession>
<dbReference type="SUPFAM" id="SSF53335">
    <property type="entry name" value="S-adenosyl-L-methionine-dependent methyltransferases"/>
    <property type="match status" value="1"/>
</dbReference>
<evidence type="ECO:0000313" key="3">
    <source>
        <dbReference type="Proteomes" id="UP001595699"/>
    </source>
</evidence>
<dbReference type="EMBL" id="JBHRZH010000004">
    <property type="protein sequence ID" value="MFC3760168.1"/>
    <property type="molecule type" value="Genomic_DNA"/>
</dbReference>
<evidence type="ECO:0000259" key="1">
    <source>
        <dbReference type="Pfam" id="PF08241"/>
    </source>
</evidence>
<dbReference type="InterPro" id="IPR052939">
    <property type="entry name" value="23S_rRNA_MeTrnsfrase_RlmA"/>
</dbReference>
<comment type="caution">
    <text evidence="2">The sequence shown here is derived from an EMBL/GenBank/DDBJ whole genome shotgun (WGS) entry which is preliminary data.</text>
</comment>
<dbReference type="GO" id="GO:0008168">
    <property type="term" value="F:methyltransferase activity"/>
    <property type="evidence" value="ECO:0007669"/>
    <property type="project" value="UniProtKB-KW"/>
</dbReference>
<dbReference type="GO" id="GO:0032259">
    <property type="term" value="P:methylation"/>
    <property type="evidence" value="ECO:0007669"/>
    <property type="project" value="UniProtKB-KW"/>
</dbReference>
<sequence>MRSYDDLVSEALAADFRGWDFGFLAGRIEGGEAWNYDDLASAEITDSTRLLDIGTGGGETLEGILAGRRPAHVVATEGWAPNVPVARERLEPFGIEVRQSVEGEPLPAADGEFDLVLARHAGASAAELSRVLQPGGVFLTQGVGRDNDLEFNEVLDGPPPTHANDPSFADSVAGLKQAGFAIDRAEETFNETGYLDIGAIVFHLMAVSWQVPGFDVTTYDQALRTLDARIRVEGRFVVRNHRTLIRARRV</sequence>
<keyword evidence="2" id="KW-0489">Methyltransferase</keyword>
<dbReference type="InterPro" id="IPR013216">
    <property type="entry name" value="Methyltransf_11"/>
</dbReference>
<evidence type="ECO:0000313" key="2">
    <source>
        <dbReference type="EMBL" id="MFC3760168.1"/>
    </source>
</evidence>
<organism evidence="2 3">
    <name type="scientific">Tenggerimyces flavus</name>
    <dbReference type="NCBI Taxonomy" id="1708749"/>
    <lineage>
        <taxon>Bacteria</taxon>
        <taxon>Bacillati</taxon>
        <taxon>Actinomycetota</taxon>
        <taxon>Actinomycetes</taxon>
        <taxon>Propionibacteriales</taxon>
        <taxon>Nocardioidaceae</taxon>
        <taxon>Tenggerimyces</taxon>
    </lineage>
</organism>
<dbReference type="RefSeq" id="WP_205120023.1">
    <property type="nucleotide sequence ID" value="NZ_JAFBCM010000001.1"/>
</dbReference>
<proteinExistence type="predicted"/>
<dbReference type="Gene3D" id="3.40.50.150">
    <property type="entry name" value="Vaccinia Virus protein VP39"/>
    <property type="match status" value="1"/>
</dbReference>
<dbReference type="Pfam" id="PF08241">
    <property type="entry name" value="Methyltransf_11"/>
    <property type="match status" value="1"/>
</dbReference>
<dbReference type="EC" id="2.1.1.-" evidence="2"/>
<keyword evidence="2" id="KW-0808">Transferase</keyword>
<dbReference type="InterPro" id="IPR029063">
    <property type="entry name" value="SAM-dependent_MTases_sf"/>
</dbReference>
<reference evidence="3" key="1">
    <citation type="journal article" date="2019" name="Int. J. Syst. Evol. Microbiol.">
        <title>The Global Catalogue of Microorganisms (GCM) 10K type strain sequencing project: providing services to taxonomists for standard genome sequencing and annotation.</title>
        <authorList>
            <consortium name="The Broad Institute Genomics Platform"/>
            <consortium name="The Broad Institute Genome Sequencing Center for Infectious Disease"/>
            <person name="Wu L."/>
            <person name="Ma J."/>
        </authorList>
    </citation>
    <scope>NUCLEOTIDE SEQUENCE [LARGE SCALE GENOMIC DNA]</scope>
    <source>
        <strain evidence="3">CGMCC 4.7241</strain>
    </source>
</reference>
<dbReference type="Proteomes" id="UP001595699">
    <property type="component" value="Unassembled WGS sequence"/>
</dbReference>
<dbReference type="PANTHER" id="PTHR43460">
    <property type="entry name" value="METHYLTRANSFERASE"/>
    <property type="match status" value="1"/>
</dbReference>